<evidence type="ECO:0000313" key="4">
    <source>
        <dbReference type="EMBL" id="OWK45224.1"/>
    </source>
</evidence>
<reference evidence="5" key="1">
    <citation type="submission" date="2017-06" db="EMBL/GenBank/DDBJ databases">
        <title>Genome analysis of Fimbriiglobus ruber SP5, the first member of the order Planctomycetales with confirmed chitinolytic capability.</title>
        <authorList>
            <person name="Ravin N.V."/>
            <person name="Rakitin A.L."/>
            <person name="Ivanova A.A."/>
            <person name="Beletsky A.V."/>
            <person name="Kulichevskaya I.S."/>
            <person name="Mardanov A.V."/>
            <person name="Dedysh S.N."/>
        </authorList>
    </citation>
    <scope>NUCLEOTIDE SEQUENCE [LARGE SCALE GENOMIC DNA]</scope>
    <source>
        <strain evidence="5">SP5</strain>
    </source>
</reference>
<dbReference type="SUPFAM" id="SSF69318">
    <property type="entry name" value="Integrin alpha N-terminal domain"/>
    <property type="match status" value="1"/>
</dbReference>
<dbReference type="SMART" id="SM00710">
    <property type="entry name" value="PbH1"/>
    <property type="match status" value="18"/>
</dbReference>
<feature type="region of interest" description="Disordered" evidence="2">
    <location>
        <begin position="1620"/>
        <end position="1640"/>
    </location>
</feature>
<feature type="domain" description="Carbohydrate-binding/sugar hydrolysis" evidence="3">
    <location>
        <begin position="841"/>
        <end position="1019"/>
    </location>
</feature>
<dbReference type="InterPro" id="IPR028994">
    <property type="entry name" value="Integrin_alpha_N"/>
</dbReference>
<dbReference type="Pfam" id="PF13517">
    <property type="entry name" value="FG-GAP_3"/>
    <property type="match status" value="1"/>
</dbReference>
<keyword evidence="1" id="KW-0732">Signal</keyword>
<dbReference type="InterPro" id="IPR013517">
    <property type="entry name" value="FG-GAP"/>
</dbReference>
<dbReference type="InterPro" id="IPR012334">
    <property type="entry name" value="Pectin_lyas_fold"/>
</dbReference>
<dbReference type="InterPro" id="IPR006626">
    <property type="entry name" value="PbH1"/>
</dbReference>
<comment type="caution">
    <text evidence="4">The sequence shown here is derived from an EMBL/GenBank/DDBJ whole genome shotgun (WGS) entry which is preliminary data.</text>
</comment>
<dbReference type="Gene3D" id="2.130.10.130">
    <property type="entry name" value="Integrin alpha, N-terminal"/>
    <property type="match status" value="2"/>
</dbReference>
<proteinExistence type="predicted"/>
<dbReference type="SUPFAM" id="SSF51126">
    <property type="entry name" value="Pectin lyase-like"/>
    <property type="match status" value="2"/>
</dbReference>
<dbReference type="Proteomes" id="UP000214646">
    <property type="component" value="Unassembled WGS sequence"/>
</dbReference>
<accession>A0A225E084</accession>
<dbReference type="InterPro" id="IPR044048">
    <property type="entry name" value="Big_12"/>
</dbReference>
<evidence type="ECO:0000256" key="1">
    <source>
        <dbReference type="ARBA" id="ARBA00022729"/>
    </source>
</evidence>
<sequence length="2616" mass="257721">MIRNDWRRMIQRVGRGQHKQNRSPSMTVLQLEDRSVPATFTAGSIQGQDGWTGGTAAISTNVVQTVDQSGANAFSGTGAWLVSNSTANGGYNGNFVGWPFSPGLSVTAGDPSSGAGADTFTATLYFKSASSAADGSNIEVDLGSAAGDDRTNFLALTNEDDANGGLQIRAAEPMTDGTTNFYPTVSIATDITRATYHRLDVTANYADGTDNDTFTVSLDGKVLTNPRTGGTTFGTFEAYEAAASPPASPPNYEQTSRLLFRSGTAPSGFDALTSPGEFSDTGAQGFYFDNVSYRDYNQSDPSATLASYAATFETQPAVTYANPAWSSLATGDPITDADPLTAGDQPATYGVNAFATITDAVTAVAAGGTVIANAGTYAENVTINKPLTLEGQSSTNTVIEPGLTSSYNTDNVVTVLANNVTVEGFTIQGSITGTPPVGQSSGFTLSSGTTVYAAAGISNSADVTSTATDISGLTVQNNVIKDFTQFGVDGDTSSGAVSTGNTIANNVIQDIPENNPGSGFYGQGVVVADNFYAAITGNTITNVRTGIQTDNNYTSAGAFAPSISNNIVSATVKGIYLNLQYSAASPFAITGNTITQADGTVSPAYNVGLLVQSIYNGVTTNIQGNNVSGFLYGVEFAGNSATTPVEVQGGTLSGNTYGVWATNNDYFYPANFNTTAALSGVAITDSKTAAIWVDSTSQSMAGTSDTTDTVSLAVGGGTTVTGGPTGLLIAGSLSNITGNALGTVSFAGVSGDDITLAAGALVGQTLDATAATYDGVVGTAATPTQGYAIADKVTDYIDNPALGFVRITPATVYVTPKSESTTAGAVQRGVTAAANNDTVDVAAGTYAENVTINKPLTLEGESSANTVIEPGLTSSYNTDNVVTVLANDVTVEGFTIQGSITGTPPVGQSSGFTLSSGTTVYAAAGISNSADVTSTATDISGLTVQNNVIKDFTQFGVDGDTSSGAVSTGNTIANNVIQDIPENNPGSGFYGQGVVVADNFYAAITGNTITNVRTGIQTDNNYTSAGAFAPSISNNIVSATVKGIYLNLQYSAASPFAITGNTITQADGTVSPAYNVGLLVQSIYNGVTTNIQGNNVSGFLYGVEFAGNSATTPVEVQGGTLSGNTYGVWATNNDYFYPANFNTTAALSGVAITDSKTAAIWVDSTSQSMAGTSDTTDSVSLAVGGGTSVTGGPTGLLIAGGLSNITGNALGTVSFAGVTGDDITLAAGALAGQTLDATGVTFNGTTGSTATPAQDYAIADKITDFIDDPTLGFVQITPATVYVTPKSEATTAGAIPRAVTVASAGDTIDVAAGTYTGNIDLSKNVSVRIDGPSSLTGAISGTTGSITDTLGAVSLGDGSAAGVATSSTLDVNGQTVTLLDSDGADLDGETDLVGGTLVSANGINVGGTLAGPGTVGAATIQAGGNVEPGGSGTGILNTGNIAFAAGATLTPTLKGTTAGTTYDQVNTTGTVDLGGATLNLNLAFTPAAGDTFTIVNNDGTDPVVGTFAGLPEGSVFKVGSQFFQISYKGGDGNDVTLKAVPSSVLISAPSAAFANDTSTITYTVTYADPNFASSTLSSGDVTLNTTGTAAVGSVVVSGTGATRTVTLSNITGDGAVGISLPAGTGTDTSSNPEPGAGPSATFTADSTAPTVAIGAPSAAFANGTSTVTYTITYTDTNFADSTLTPGDVTLNATGDANATISIDSGTGATRTVTLTHVTGTGTLGISLLADTAVDSAGNEAPAAGPSGTFTADTTNPTVVIGAPSAATANAGSTITYTITYSDTNFDQSTLTAADVTLNTTGTASATVTVDGGAGATRTVTLTHITGDGTLGISLAAGTAHDLAGNEAPVAGPSGTFTVDTTAPTVAIGAPSAALANAASTVTFTVTYADANFAASTLTAADVTLNTTGTAAGTVSVSGSGTTWTVTVTGITGDGTLGISLAAGTASDTAGNLAPAAGPSATFTVDDTAPTVSISPPSVTVANGSSTVTYTVTYADANFADSTLTAADVTLNATGTASATVSVDSGSGTTRTVTLTHITGDGTLGISLAAGTAHDQLSDPAPAAGPSGTFAVDTTAPTVAIGNPSVAITNGSSTVTYTITYSDANFAASTLTAADVTLNTTGTATATVSVDSGTGTTRTITLSNITGDGTLGISLVAGTASDAAENLAPAAGPSGTFAVDTTAPTVTISSPAVTGAGAAEVVTYTITYADANFADSTLTAADVTLNATGGTTASVAVSGTGTTRTVTLTHITGSGTVGISLVSGTAVDTAGNLAPAAGPSATAAAVPVDANAVGQFAASPDAGGSGIVTVYNADGSVAYTVNPFPGVGAQTGVRAVMAGVTGSATPDVIAGTGPGVRAQVVVVSGTTHAVVMTLNPFEDSFTGGVFVAAADLNGDGHADIVVSPDVGGGGRITVYDGATGQVIANFFGIDDPAFRGGARVSFGDVNGDGVPDLIVSAGTGGGPRVAIFDGRSIGLGKTPTKLVADFFAFEPSLRNGAYVAAGDFNGDGYADLVAGGGPDGAPRVEVLDGASLLSSNGQAPTMVANFFAGDPSLRSGARVAVKNLDGDGSADLVVGLATGTGTQVATYLGKDLTASGTPTAAAELDPFPGFTGGVFVG</sequence>
<dbReference type="InterPro" id="IPR011050">
    <property type="entry name" value="Pectin_lyase_fold/virulence"/>
</dbReference>
<dbReference type="EMBL" id="NIDE01000002">
    <property type="protein sequence ID" value="OWK45224.1"/>
    <property type="molecule type" value="Genomic_DNA"/>
</dbReference>
<feature type="domain" description="Carbohydrate-binding/sugar hydrolysis" evidence="3">
    <location>
        <begin position="372"/>
        <end position="550"/>
    </location>
</feature>
<dbReference type="SMART" id="SM00722">
    <property type="entry name" value="CASH"/>
    <property type="match status" value="2"/>
</dbReference>
<evidence type="ECO:0000259" key="3">
    <source>
        <dbReference type="SMART" id="SM00722"/>
    </source>
</evidence>
<name>A0A225E084_9BACT</name>
<organism evidence="4 5">
    <name type="scientific">Fimbriiglobus ruber</name>
    <dbReference type="NCBI Taxonomy" id="1908690"/>
    <lineage>
        <taxon>Bacteria</taxon>
        <taxon>Pseudomonadati</taxon>
        <taxon>Planctomycetota</taxon>
        <taxon>Planctomycetia</taxon>
        <taxon>Gemmatales</taxon>
        <taxon>Gemmataceae</taxon>
        <taxon>Fimbriiglobus</taxon>
    </lineage>
</organism>
<dbReference type="Pfam" id="PF19078">
    <property type="entry name" value="Big_12"/>
    <property type="match status" value="1"/>
</dbReference>
<evidence type="ECO:0000313" key="5">
    <source>
        <dbReference type="Proteomes" id="UP000214646"/>
    </source>
</evidence>
<keyword evidence="5" id="KW-1185">Reference proteome</keyword>
<evidence type="ECO:0000256" key="2">
    <source>
        <dbReference type="SAM" id="MobiDB-lite"/>
    </source>
</evidence>
<gene>
    <name evidence="4" type="ORF">FRUB_01555</name>
</gene>
<dbReference type="InterPro" id="IPR006633">
    <property type="entry name" value="Carb-bd_sugar_hydrolysis-dom"/>
</dbReference>
<protein>
    <submittedName>
        <fullName evidence="4">Putative internalin</fullName>
    </submittedName>
</protein>
<dbReference type="Gene3D" id="2.160.20.10">
    <property type="entry name" value="Single-stranded right-handed beta-helix, Pectin lyase-like"/>
    <property type="match status" value="2"/>
</dbReference>